<reference evidence="2 3" key="1">
    <citation type="submission" date="2015-07" db="EMBL/GenBank/DDBJ databases">
        <title>The draft genome sequence of Leadbetterella sp. JN14-9.</title>
        <authorList>
            <person name="Liu Y."/>
            <person name="Du J."/>
            <person name="Shao Z."/>
        </authorList>
    </citation>
    <scope>NUCLEOTIDE SEQUENCE [LARGE SCALE GENOMIC DNA]</scope>
    <source>
        <strain evidence="2 3">JN14-9</strain>
    </source>
</reference>
<dbReference type="Proteomes" id="UP000050454">
    <property type="component" value="Unassembled WGS sequence"/>
</dbReference>
<name>A0A0P7B9T4_9BACT</name>
<dbReference type="InterPro" id="IPR010496">
    <property type="entry name" value="AL/BT2_dom"/>
</dbReference>
<protein>
    <submittedName>
        <fullName evidence="2">Secreted glycosyl hydrolase</fullName>
    </submittedName>
</protein>
<gene>
    <name evidence="2" type="ORF">AFM12_16505</name>
</gene>
<evidence type="ECO:0000259" key="1">
    <source>
        <dbReference type="Pfam" id="PF06439"/>
    </source>
</evidence>
<dbReference type="EMBL" id="LGTQ01000013">
    <property type="protein sequence ID" value="KPM47086.1"/>
    <property type="molecule type" value="Genomic_DNA"/>
</dbReference>
<dbReference type="RefSeq" id="WP_055150477.1">
    <property type="nucleotide sequence ID" value="NZ_JXSZ01000013.1"/>
</dbReference>
<dbReference type="OrthoDB" id="9806233at2"/>
<evidence type="ECO:0000313" key="2">
    <source>
        <dbReference type="EMBL" id="KPM47086.1"/>
    </source>
</evidence>
<accession>A0A0P7B9T4</accession>
<dbReference type="AlphaFoldDB" id="A0A0P7B9T4"/>
<organism evidence="2 3">
    <name type="scientific">Jiulongibacter sediminis</name>
    <dbReference type="NCBI Taxonomy" id="1605367"/>
    <lineage>
        <taxon>Bacteria</taxon>
        <taxon>Pseudomonadati</taxon>
        <taxon>Bacteroidota</taxon>
        <taxon>Cytophagia</taxon>
        <taxon>Cytophagales</taxon>
        <taxon>Leadbetterellaceae</taxon>
        <taxon>Jiulongibacter</taxon>
    </lineage>
</organism>
<proteinExistence type="predicted"/>
<sequence>MKSTLSKAVTLLSLIAIIACQENKEEAGPNTLSEIEMEEGWTLLFDGKTTDGWHLYNAGDVPSAWIVTENGELYCKPDTFEVVHGDLLTDKSYSNFEMKFNWKISEAGNSGVFINVQEDEAYPTAWTTGPEYQLLDNLGIHAEYLHDSTHWAGCLYGFQKNLNTVIAKPAGEWNESMIKQENGRVQFWLNGVKTADQDLTGKEWKEKVANSNFKTFEAFGAATSGHIALQDWAKGVSFQNLKIREL</sequence>
<dbReference type="PROSITE" id="PS51257">
    <property type="entry name" value="PROKAR_LIPOPROTEIN"/>
    <property type="match status" value="1"/>
</dbReference>
<comment type="caution">
    <text evidence="2">The sequence shown here is derived from an EMBL/GenBank/DDBJ whole genome shotgun (WGS) entry which is preliminary data.</text>
</comment>
<feature type="domain" description="3-keto-alpha-glucoside-1,2-lyase/3-keto-2-hydroxy-glucal hydratase" evidence="1">
    <location>
        <begin position="40"/>
        <end position="244"/>
    </location>
</feature>
<dbReference type="STRING" id="1605367.AFM12_16505"/>
<evidence type="ECO:0000313" key="3">
    <source>
        <dbReference type="Proteomes" id="UP000050454"/>
    </source>
</evidence>
<dbReference type="Gene3D" id="2.60.120.560">
    <property type="entry name" value="Exo-inulinase, domain 1"/>
    <property type="match status" value="1"/>
</dbReference>
<dbReference type="GO" id="GO:0016787">
    <property type="term" value="F:hydrolase activity"/>
    <property type="evidence" value="ECO:0007669"/>
    <property type="project" value="UniProtKB-KW"/>
</dbReference>
<dbReference type="Pfam" id="PF06439">
    <property type="entry name" value="3keto-disac_hyd"/>
    <property type="match status" value="1"/>
</dbReference>
<keyword evidence="3" id="KW-1185">Reference proteome</keyword>
<dbReference type="PATRIC" id="fig|1605367.3.peg.734"/>
<keyword evidence="2" id="KW-0378">Hydrolase</keyword>